<dbReference type="InterPro" id="IPR058031">
    <property type="entry name" value="AAA_lid_NorR"/>
</dbReference>
<dbReference type="InterPro" id="IPR009057">
    <property type="entry name" value="Homeodomain-like_sf"/>
</dbReference>
<dbReference type="NCBIfam" id="TIGR00229">
    <property type="entry name" value="sensory_box"/>
    <property type="match status" value="1"/>
</dbReference>
<comment type="caution">
    <text evidence="7">The sequence shown here is derived from an EMBL/GenBank/DDBJ whole genome shotgun (WGS) entry which is preliminary data.</text>
</comment>
<protein>
    <submittedName>
        <fullName evidence="7">Sigma-54-dependent Fis family transcriptional regulator</fullName>
    </submittedName>
</protein>
<dbReference type="InterPro" id="IPR027417">
    <property type="entry name" value="P-loop_NTPase"/>
</dbReference>
<dbReference type="SMART" id="SM00382">
    <property type="entry name" value="AAA"/>
    <property type="match status" value="1"/>
</dbReference>
<dbReference type="SMART" id="SM00091">
    <property type="entry name" value="PAS"/>
    <property type="match status" value="1"/>
</dbReference>
<dbReference type="RefSeq" id="WP_049741267.1">
    <property type="nucleotide sequence ID" value="NZ_BJON01000022.1"/>
</dbReference>
<evidence type="ECO:0000256" key="4">
    <source>
        <dbReference type="ARBA" id="ARBA00023163"/>
    </source>
</evidence>
<keyword evidence="2" id="KW-0067">ATP-binding</keyword>
<keyword evidence="1" id="KW-0547">Nucleotide-binding</keyword>
<dbReference type="Gene3D" id="3.30.450.20">
    <property type="entry name" value="PAS domain"/>
    <property type="match status" value="1"/>
</dbReference>
<dbReference type="PRINTS" id="PR01590">
    <property type="entry name" value="HTHFIS"/>
</dbReference>
<dbReference type="InterPro" id="IPR002197">
    <property type="entry name" value="HTH_Fis"/>
</dbReference>
<dbReference type="CDD" id="cd00130">
    <property type="entry name" value="PAS"/>
    <property type="match status" value="1"/>
</dbReference>
<dbReference type="SUPFAM" id="SSF46689">
    <property type="entry name" value="Homeodomain-like"/>
    <property type="match status" value="1"/>
</dbReference>
<evidence type="ECO:0000256" key="3">
    <source>
        <dbReference type="ARBA" id="ARBA00023015"/>
    </source>
</evidence>
<dbReference type="PROSITE" id="PS50112">
    <property type="entry name" value="PAS"/>
    <property type="match status" value="1"/>
</dbReference>
<sequence>MKHQLPTLEQLLQKASGKDLQSSQRRENHSYISIDTPLSEVIPLFLECEQIVVTDATLEPVGSLQQAQVLQAMYQAFQYLDAYFKTLIETLDLSVSVIDEQANVVVWSEMAEQLFSIPASDMLDKPITDFFTVDMLAMLKTLQTGEAVYRQHHQPREDLIVLINTKPVMLNGKIVGSVAAEADITSQVRLHQELHDATQKVLHLEQKMAKLSPSTDPFQQIKGKSKAIKRLKNMITMLATTKTSVLILGENGVGKELFAHSVHNIREARDAPFVEINCGAIAPTLFESELFGYEKGAFSGADQKGKKGMVELARGGTLFLDEIGEMPLDMQVKLLRVLQEKAYYPLGGTKKIEVDFCVIAATNRDLEAMIAEGKFREDLYYRLNVFSLLVPPLRERREDIIELAQFFLDEFSLRYHRPIYAISPILMDHLLDYHWPGNIRELRNMMERLVVFSTDGMINEELLPFSQPVKTRKSPPVLEVVEHSLREEQDQLDRKIIQQALALEKGNKQAAAKRLGISRKTLYNKMNKLRIPIK</sequence>
<feature type="domain" description="Sigma-54 factor interaction" evidence="5">
    <location>
        <begin position="221"/>
        <end position="451"/>
    </location>
</feature>
<proteinExistence type="predicted"/>
<evidence type="ECO:0000259" key="6">
    <source>
        <dbReference type="PROSITE" id="PS50112"/>
    </source>
</evidence>
<dbReference type="PANTHER" id="PTHR32071">
    <property type="entry name" value="TRANSCRIPTIONAL REGULATORY PROTEIN"/>
    <property type="match status" value="1"/>
</dbReference>
<dbReference type="PROSITE" id="PS00688">
    <property type="entry name" value="SIGMA54_INTERACT_3"/>
    <property type="match status" value="1"/>
</dbReference>
<dbReference type="Pfam" id="PF00158">
    <property type="entry name" value="Sigma54_activat"/>
    <property type="match status" value="1"/>
</dbReference>
<dbReference type="Pfam" id="PF00989">
    <property type="entry name" value="PAS"/>
    <property type="match status" value="1"/>
</dbReference>
<feature type="domain" description="PAS" evidence="6">
    <location>
        <begin position="80"/>
        <end position="131"/>
    </location>
</feature>
<reference evidence="7 8" key="1">
    <citation type="submission" date="2019-06" db="EMBL/GenBank/DDBJ databases">
        <title>Whole genome shotgun sequence of Brevibacillus reuszeri NBRC 15719.</title>
        <authorList>
            <person name="Hosoyama A."/>
            <person name="Uohara A."/>
            <person name="Ohji S."/>
            <person name="Ichikawa N."/>
        </authorList>
    </citation>
    <scope>NUCLEOTIDE SEQUENCE [LARGE SCALE GENOMIC DNA]</scope>
    <source>
        <strain evidence="7 8">NBRC 15719</strain>
    </source>
</reference>
<dbReference type="InterPro" id="IPR000014">
    <property type="entry name" value="PAS"/>
</dbReference>
<dbReference type="InterPro" id="IPR025944">
    <property type="entry name" value="Sigma_54_int_dom_CS"/>
</dbReference>
<organism evidence="7 8">
    <name type="scientific">Brevibacillus reuszeri</name>
    <dbReference type="NCBI Taxonomy" id="54915"/>
    <lineage>
        <taxon>Bacteria</taxon>
        <taxon>Bacillati</taxon>
        <taxon>Bacillota</taxon>
        <taxon>Bacilli</taxon>
        <taxon>Bacillales</taxon>
        <taxon>Paenibacillaceae</taxon>
        <taxon>Brevibacillus</taxon>
    </lineage>
</organism>
<dbReference type="InterPro" id="IPR003593">
    <property type="entry name" value="AAA+_ATPase"/>
</dbReference>
<dbReference type="InterPro" id="IPR013767">
    <property type="entry name" value="PAS_fold"/>
</dbReference>
<dbReference type="InterPro" id="IPR002078">
    <property type="entry name" value="Sigma_54_int"/>
</dbReference>
<dbReference type="SUPFAM" id="SSF55785">
    <property type="entry name" value="PYP-like sensor domain (PAS domain)"/>
    <property type="match status" value="1"/>
</dbReference>
<dbReference type="Gene3D" id="1.10.8.60">
    <property type="match status" value="1"/>
</dbReference>
<evidence type="ECO:0000256" key="2">
    <source>
        <dbReference type="ARBA" id="ARBA00022840"/>
    </source>
</evidence>
<dbReference type="PROSITE" id="PS50045">
    <property type="entry name" value="SIGMA54_INTERACT_4"/>
    <property type="match status" value="1"/>
</dbReference>
<evidence type="ECO:0000256" key="1">
    <source>
        <dbReference type="ARBA" id="ARBA00022741"/>
    </source>
</evidence>
<name>A0ABQ0TVD8_9BACL</name>
<dbReference type="PANTHER" id="PTHR32071:SF57">
    <property type="entry name" value="C4-DICARBOXYLATE TRANSPORT TRANSCRIPTIONAL REGULATORY PROTEIN DCTD"/>
    <property type="match status" value="1"/>
</dbReference>
<evidence type="ECO:0000313" key="7">
    <source>
        <dbReference type="EMBL" id="GED71589.1"/>
    </source>
</evidence>
<dbReference type="Pfam" id="PF25601">
    <property type="entry name" value="AAA_lid_14"/>
    <property type="match status" value="1"/>
</dbReference>
<evidence type="ECO:0000313" key="8">
    <source>
        <dbReference type="Proteomes" id="UP000319578"/>
    </source>
</evidence>
<keyword evidence="3" id="KW-0805">Transcription regulation</keyword>
<dbReference type="SUPFAM" id="SSF52540">
    <property type="entry name" value="P-loop containing nucleoside triphosphate hydrolases"/>
    <property type="match status" value="1"/>
</dbReference>
<dbReference type="CDD" id="cd00009">
    <property type="entry name" value="AAA"/>
    <property type="match status" value="1"/>
</dbReference>
<keyword evidence="8" id="KW-1185">Reference proteome</keyword>
<accession>A0ABQ0TVD8</accession>
<dbReference type="Pfam" id="PF02954">
    <property type="entry name" value="HTH_8"/>
    <property type="match status" value="1"/>
</dbReference>
<dbReference type="Gene3D" id="1.10.10.60">
    <property type="entry name" value="Homeodomain-like"/>
    <property type="match status" value="1"/>
</dbReference>
<dbReference type="Proteomes" id="UP000319578">
    <property type="component" value="Unassembled WGS sequence"/>
</dbReference>
<dbReference type="EMBL" id="BJON01000022">
    <property type="protein sequence ID" value="GED71589.1"/>
    <property type="molecule type" value="Genomic_DNA"/>
</dbReference>
<keyword evidence="4" id="KW-0804">Transcription</keyword>
<dbReference type="Gene3D" id="3.40.50.300">
    <property type="entry name" value="P-loop containing nucleotide triphosphate hydrolases"/>
    <property type="match status" value="1"/>
</dbReference>
<evidence type="ECO:0000259" key="5">
    <source>
        <dbReference type="PROSITE" id="PS50045"/>
    </source>
</evidence>
<dbReference type="InterPro" id="IPR035965">
    <property type="entry name" value="PAS-like_dom_sf"/>
</dbReference>
<gene>
    <name evidence="7" type="ORF">BRE01_52910</name>
</gene>